<dbReference type="RefSeq" id="YP_010772455.1">
    <property type="nucleotide sequence ID" value="NC_074644.1"/>
</dbReference>
<reference evidence="1 2" key="1">
    <citation type="journal article" date="2022" name="Nat. Microbiol.">
        <title>Three families of Asgard archaeal viruses identified in metagenome-assembled genomes.</title>
        <authorList>
            <person name="Medvedeva S."/>
            <person name="Sun J."/>
            <person name="Yutin N."/>
            <person name="Koonin E.V."/>
            <person name="Nunoura T."/>
            <person name="Rinke C."/>
            <person name="Krupovic M."/>
        </authorList>
    </citation>
    <scope>NUCLEOTIDE SEQUENCE [LARGE SCALE GENOMIC DNA]</scope>
    <source>
        <strain evidence="1">VerdaV1</strain>
    </source>
</reference>
<accession>A0AA35GBM3</accession>
<dbReference type="EMBL" id="LC711077">
    <property type="protein sequence ID" value="BDI54859.1"/>
    <property type="molecule type" value="Genomic_DNA"/>
</dbReference>
<sequence length="129" mass="14642">MTVIDDIISHLNTNWNTGVTAKPAFIDGHKVIGEIKGLNYIQVFCTGVDYEDVDCSGAYRDEDYSVLLLVGSRDTKAKRDLMMSEVNRICDISLTGYSYNRIEGKADLDMSDLWQTNVIFELKKFMQTK</sequence>
<evidence type="ECO:0000313" key="1">
    <source>
        <dbReference type="EMBL" id="BDI54859.1"/>
    </source>
</evidence>
<protein>
    <submittedName>
        <fullName evidence="1">Uncharacterized protein</fullName>
    </submittedName>
</protein>
<name>A0AA35GBM3_9CAUD</name>
<dbReference type="GeneID" id="80402168"/>
<dbReference type="Proteomes" id="UP001162252">
    <property type="component" value="Segment"/>
</dbReference>
<organism evidence="1 2">
    <name type="scientific">Lokiarchaeia virus VerdaV1</name>
    <dbReference type="NCBI Taxonomy" id="3070170"/>
    <lineage>
        <taxon>Viruses</taxon>
        <taxon>Duplodnaviria</taxon>
        <taxon>Heunggongvirae</taxon>
        <taxon>Uroviricota</taxon>
        <taxon>Caudoviricetes</taxon>
        <taxon>Verdandiviridae</taxon>
        <taxon>Dolusvirus</taxon>
        <taxon>Dolusvirus shimokitaense</taxon>
    </lineage>
</organism>
<keyword evidence="2" id="KW-1185">Reference proteome</keyword>
<proteinExistence type="predicted"/>
<evidence type="ECO:0000313" key="2">
    <source>
        <dbReference type="Proteomes" id="UP001162252"/>
    </source>
</evidence>
<dbReference type="KEGG" id="vg:80402168"/>